<dbReference type="EMBL" id="LAZR01036083">
    <property type="protein sequence ID" value="KKL25787.1"/>
    <property type="molecule type" value="Genomic_DNA"/>
</dbReference>
<name>A0A0F9CH98_9ZZZZ</name>
<dbReference type="AlphaFoldDB" id="A0A0F9CH98"/>
<accession>A0A0F9CH98</accession>
<proteinExistence type="predicted"/>
<organism evidence="1">
    <name type="scientific">marine sediment metagenome</name>
    <dbReference type="NCBI Taxonomy" id="412755"/>
    <lineage>
        <taxon>unclassified sequences</taxon>
        <taxon>metagenomes</taxon>
        <taxon>ecological metagenomes</taxon>
    </lineage>
</organism>
<gene>
    <name evidence="1" type="ORF">LCGC14_2401790</name>
</gene>
<evidence type="ECO:0000313" key="1">
    <source>
        <dbReference type="EMBL" id="KKL25787.1"/>
    </source>
</evidence>
<comment type="caution">
    <text evidence="1">The sequence shown here is derived from an EMBL/GenBank/DDBJ whole genome shotgun (WGS) entry which is preliminary data.</text>
</comment>
<sequence length="68" mass="7916">MGTIRGAIRFAERVEFYHRYHNRDMKGNPIERRLEFLEDIIDNLVAANKKLADALQEVSSPLLAMEIE</sequence>
<reference evidence="1" key="1">
    <citation type="journal article" date="2015" name="Nature">
        <title>Complex archaea that bridge the gap between prokaryotes and eukaryotes.</title>
        <authorList>
            <person name="Spang A."/>
            <person name="Saw J.H."/>
            <person name="Jorgensen S.L."/>
            <person name="Zaremba-Niedzwiedzka K."/>
            <person name="Martijn J."/>
            <person name="Lind A.E."/>
            <person name="van Eijk R."/>
            <person name="Schleper C."/>
            <person name="Guy L."/>
            <person name="Ettema T.J."/>
        </authorList>
    </citation>
    <scope>NUCLEOTIDE SEQUENCE</scope>
</reference>
<protein>
    <submittedName>
        <fullName evidence="1">Uncharacterized protein</fullName>
    </submittedName>
</protein>